<proteinExistence type="predicted"/>
<accession>A0A2S6AVU9</accession>
<evidence type="ECO:0000313" key="3">
    <source>
        <dbReference type="Proteomes" id="UP000239874"/>
    </source>
</evidence>
<name>A0A2S6AVU9_9NOCA</name>
<feature type="transmembrane region" description="Helical" evidence="1">
    <location>
        <begin position="12"/>
        <end position="31"/>
    </location>
</feature>
<keyword evidence="1" id="KW-0472">Membrane</keyword>
<dbReference type="EMBL" id="PSZC01000002">
    <property type="protein sequence ID" value="PPJ39313.1"/>
    <property type="molecule type" value="Genomic_DNA"/>
</dbReference>
<protein>
    <submittedName>
        <fullName evidence="2">Uncharacterized protein</fullName>
    </submittedName>
</protein>
<evidence type="ECO:0000256" key="1">
    <source>
        <dbReference type="SAM" id="Phobius"/>
    </source>
</evidence>
<gene>
    <name evidence="2" type="ORF">C5E45_03865</name>
</gene>
<keyword evidence="1" id="KW-0812">Transmembrane</keyword>
<sequence length="196" mass="20716">MRCGPEEEVRMRRGGVVVEAVAWWLICVLIWQATVTVAAWEELIAAAVLALLCAVAACAARRAAGGRWRPPAQLPRWVARTALTVVRDGAGALALVARGRRPVGRFTELPLPATGSTAQRDGPEAAATILLSATPGSLVVYSAPNIPGSGCTPCRYPSPRCSARSATRTGDADVDRRLDRTAGGRPAARNLVVRTR</sequence>
<evidence type="ECO:0000313" key="2">
    <source>
        <dbReference type="EMBL" id="PPJ39313.1"/>
    </source>
</evidence>
<organism evidence="2 3">
    <name type="scientific">Nocardia nova</name>
    <dbReference type="NCBI Taxonomy" id="37330"/>
    <lineage>
        <taxon>Bacteria</taxon>
        <taxon>Bacillati</taxon>
        <taxon>Actinomycetota</taxon>
        <taxon>Actinomycetes</taxon>
        <taxon>Mycobacteriales</taxon>
        <taxon>Nocardiaceae</taxon>
        <taxon>Nocardia</taxon>
    </lineage>
</organism>
<feature type="transmembrane region" description="Helical" evidence="1">
    <location>
        <begin position="43"/>
        <end position="60"/>
    </location>
</feature>
<dbReference type="Proteomes" id="UP000239874">
    <property type="component" value="Unassembled WGS sequence"/>
</dbReference>
<reference evidence="2 3" key="1">
    <citation type="submission" date="2018-02" db="EMBL/GenBank/DDBJ databases">
        <title>8 Nocardia nova and 1 Nocardia cyriacigeorgica strain used for evolution to TMP-SMX.</title>
        <authorList>
            <person name="Mehta H."/>
            <person name="Weng J."/>
            <person name="Shamoo Y."/>
        </authorList>
    </citation>
    <scope>NUCLEOTIDE SEQUENCE [LARGE SCALE GENOMIC DNA]</scope>
    <source>
        <strain evidence="2 3">MDA3139</strain>
    </source>
</reference>
<keyword evidence="1" id="KW-1133">Transmembrane helix</keyword>
<dbReference type="AlphaFoldDB" id="A0A2S6AVU9"/>
<comment type="caution">
    <text evidence="2">The sequence shown here is derived from an EMBL/GenBank/DDBJ whole genome shotgun (WGS) entry which is preliminary data.</text>
</comment>